<keyword evidence="1" id="KW-0812">Transmembrane</keyword>
<dbReference type="Proteomes" id="UP000002430">
    <property type="component" value="Plasmid 3"/>
</dbReference>
<keyword evidence="1" id="KW-0472">Membrane</keyword>
<feature type="transmembrane region" description="Helical" evidence="1">
    <location>
        <begin position="83"/>
        <end position="105"/>
    </location>
</feature>
<feature type="transmembrane region" description="Helical" evidence="1">
    <location>
        <begin position="50"/>
        <end position="77"/>
    </location>
</feature>
<dbReference type="SUPFAM" id="SSF103515">
    <property type="entry name" value="Autotransporter"/>
    <property type="match status" value="1"/>
</dbReference>
<sequence length="610" mass="68007">MYYNSYYIFIFIFCSTYEVVAMHNSEKGLSNTPSLSISSFLKRNWEKAKVTCGGVLGSSVGITTLTTGFTLSAIGAVSRGLGTSSRVACLSLGLATAGSCVLGILSKKEELQKIKLERQKEKQRGDQAWVNLQNVKMIQLLDDIEKRKDEDPNRDREQIERIQLVAAELRNASFFIRESGFDLGIWDENDEDWYIQGGVYKMVPPPGKFWDPYEYPDVFEEESATSQEEYTGGKYTSEVVPQLKPVRIVSCPASIPGYSEASHMSSLIGIQQALFSTSEQISTMLKLLGLKAQENVCTPETQLEGSFYSKIQKFQGPVKHIQEETQIKTLGLSIFNIFANIDSYKTNLEHKVRSGQAGVLIDVISGLSCGLTYDCHKGDTREYKGILLEKGSGEVKTKTDTEALSAVIVANTNNAGFTGQLISSYGWGKVKNIRSFTHANREVNTKGLPNIRFAGELIQVGYNVLVSKHVVITSYVETVFSLVKWVPYKEVSGPLPCKLSENKEQVIEKSIGLRSHWQATSMSQIQIWIAGVSGYIETNSIKCEPIQKHASRYKVSVPKNESSYKRTELGISYTANLTNNLEFGINSVIRFENSKKFGGQQMILSLRYVY</sequence>
<evidence type="ECO:0000313" key="2">
    <source>
        <dbReference type="EMBL" id="CAJ54006.1"/>
    </source>
</evidence>
<feature type="transmembrane region" description="Helical" evidence="1">
    <location>
        <begin position="6"/>
        <end position="23"/>
    </location>
</feature>
<keyword evidence="2" id="KW-0614">Plasmid</keyword>
<geneLocation type="plasmid" evidence="3">
    <name>pLaw3</name>
</geneLocation>
<keyword evidence="1" id="KW-1133">Transmembrane helix</keyword>
<dbReference type="InterPro" id="IPR036709">
    <property type="entry name" value="Autotransporte_beta_dom_sf"/>
</dbReference>
<accession>Q1MNS7</accession>
<organism evidence="2 3">
    <name type="scientific">Lawsonia intracellularis (strain PHE/MN1-00)</name>
    <dbReference type="NCBI Taxonomy" id="363253"/>
    <lineage>
        <taxon>Bacteria</taxon>
        <taxon>Pseudomonadati</taxon>
        <taxon>Thermodesulfobacteriota</taxon>
        <taxon>Desulfovibrionia</taxon>
        <taxon>Desulfovibrionales</taxon>
        <taxon>Desulfovibrionaceae</taxon>
        <taxon>Lawsonia</taxon>
    </lineage>
</organism>
<reference evidence="2 3" key="1">
    <citation type="submission" date="2005-11" db="EMBL/GenBank/DDBJ databases">
        <title>The complete genome sequence of Lawsonia intracellularis: the causative agent of proliferative enteropathy.</title>
        <authorList>
            <person name="Kaur K."/>
            <person name="Zhang Q."/>
            <person name="Beckler D."/>
            <person name="Munir S."/>
            <person name="Li L."/>
            <person name="Kinsley K."/>
            <person name="Herron L."/>
            <person name="Peterson A."/>
            <person name="May B."/>
            <person name="Singh S."/>
            <person name="Gebhart C."/>
            <person name="Kapur V."/>
        </authorList>
    </citation>
    <scope>NUCLEOTIDE SEQUENCE [LARGE SCALE GENOMIC DNA]</scope>
    <source>
        <strain evidence="2 3">PHE/MN1-00</strain>
        <plasmid evidence="3">pLaw3</plasmid>
    </source>
</reference>
<gene>
    <name evidence="2" type="ordered locus">LIC054</name>
</gene>
<dbReference type="EMBL" id="AM180255">
    <property type="protein sequence ID" value="CAJ54006.1"/>
    <property type="molecule type" value="Genomic_DNA"/>
</dbReference>
<dbReference type="Gene3D" id="2.40.128.130">
    <property type="entry name" value="Autotransporter beta-domain"/>
    <property type="match status" value="1"/>
</dbReference>
<name>Q1MNS7_LAWIP</name>
<evidence type="ECO:0000256" key="1">
    <source>
        <dbReference type="SAM" id="Phobius"/>
    </source>
</evidence>
<dbReference type="HOGENOM" id="CLU_447451_0_0_7"/>
<dbReference type="KEGG" id="lip:LIC054"/>
<dbReference type="AlphaFoldDB" id="Q1MNS7"/>
<protein>
    <submittedName>
        <fullName evidence="2">NA</fullName>
    </submittedName>
</protein>
<keyword evidence="3" id="KW-1185">Reference proteome</keyword>
<proteinExistence type="predicted"/>
<evidence type="ECO:0000313" key="3">
    <source>
        <dbReference type="Proteomes" id="UP000002430"/>
    </source>
</evidence>